<sequence length="103" mass="10397">MFKQIVFTALIAVVVAKPGIHSVAYLASYVAAPAVYSAYSAPFTAAYTAPVAAAYTAPVAAAYTAPVAAAYTAPIAAAYTANVATAYSSPIVAAAYRAPVLFK</sequence>
<evidence type="ECO:0000256" key="1">
    <source>
        <dbReference type="SAM" id="SignalP"/>
    </source>
</evidence>
<dbReference type="AlphaFoldDB" id="A0A8S4RZF2"/>
<comment type="caution">
    <text evidence="2">The sequence shown here is derived from an EMBL/GenBank/DDBJ whole genome shotgun (WGS) entry which is preliminary data.</text>
</comment>
<gene>
    <name evidence="2" type="primary">jg25301</name>
    <name evidence="2" type="ORF">PAEG_LOCUS20303</name>
</gene>
<keyword evidence="3" id="KW-1185">Reference proteome</keyword>
<reference evidence="2" key="1">
    <citation type="submission" date="2022-03" db="EMBL/GenBank/DDBJ databases">
        <authorList>
            <person name="Lindestad O."/>
        </authorList>
    </citation>
    <scope>NUCLEOTIDE SEQUENCE</scope>
</reference>
<name>A0A8S4RZF2_9NEOP</name>
<feature type="chain" id="PRO_5035931155" evidence="1">
    <location>
        <begin position="17"/>
        <end position="103"/>
    </location>
</feature>
<proteinExistence type="predicted"/>
<accession>A0A8S4RZF2</accession>
<feature type="signal peptide" evidence="1">
    <location>
        <begin position="1"/>
        <end position="16"/>
    </location>
</feature>
<evidence type="ECO:0000313" key="2">
    <source>
        <dbReference type="EMBL" id="CAH2244349.1"/>
    </source>
</evidence>
<keyword evidence="1" id="KW-0732">Signal</keyword>
<organism evidence="2 3">
    <name type="scientific">Pararge aegeria aegeria</name>
    <dbReference type="NCBI Taxonomy" id="348720"/>
    <lineage>
        <taxon>Eukaryota</taxon>
        <taxon>Metazoa</taxon>
        <taxon>Ecdysozoa</taxon>
        <taxon>Arthropoda</taxon>
        <taxon>Hexapoda</taxon>
        <taxon>Insecta</taxon>
        <taxon>Pterygota</taxon>
        <taxon>Neoptera</taxon>
        <taxon>Endopterygota</taxon>
        <taxon>Lepidoptera</taxon>
        <taxon>Glossata</taxon>
        <taxon>Ditrysia</taxon>
        <taxon>Papilionoidea</taxon>
        <taxon>Nymphalidae</taxon>
        <taxon>Satyrinae</taxon>
        <taxon>Satyrini</taxon>
        <taxon>Parargina</taxon>
        <taxon>Pararge</taxon>
    </lineage>
</organism>
<dbReference type="EMBL" id="CAKXAJ010025823">
    <property type="protein sequence ID" value="CAH2244349.1"/>
    <property type="molecule type" value="Genomic_DNA"/>
</dbReference>
<evidence type="ECO:0000313" key="3">
    <source>
        <dbReference type="Proteomes" id="UP000838756"/>
    </source>
</evidence>
<protein>
    <submittedName>
        <fullName evidence="2">Jg25301 protein</fullName>
    </submittedName>
</protein>
<dbReference type="Proteomes" id="UP000838756">
    <property type="component" value="Unassembled WGS sequence"/>
</dbReference>